<evidence type="ECO:0000313" key="4">
    <source>
        <dbReference type="EMBL" id="MBU2692093.1"/>
    </source>
</evidence>
<dbReference type="InterPro" id="IPR005135">
    <property type="entry name" value="Endo/exonuclease/phosphatase"/>
</dbReference>
<dbReference type="GO" id="GO:0003824">
    <property type="term" value="F:catalytic activity"/>
    <property type="evidence" value="ECO:0007669"/>
    <property type="project" value="InterPro"/>
</dbReference>
<dbReference type="Pfam" id="PF03372">
    <property type="entry name" value="Exo_endo_phos"/>
    <property type="match status" value="1"/>
</dbReference>
<evidence type="ECO:0000259" key="3">
    <source>
        <dbReference type="Pfam" id="PF13860"/>
    </source>
</evidence>
<dbReference type="AlphaFoldDB" id="A0A948WDR1"/>
<feature type="domain" description="FlgD/Vpr Ig-like" evidence="3">
    <location>
        <begin position="353"/>
        <end position="417"/>
    </location>
</feature>
<dbReference type="InterPro" id="IPR036691">
    <property type="entry name" value="Endo/exonu/phosph_ase_sf"/>
</dbReference>
<dbReference type="EMBL" id="JAHJDP010000084">
    <property type="protein sequence ID" value="MBU2692093.1"/>
    <property type="molecule type" value="Genomic_DNA"/>
</dbReference>
<reference evidence="4" key="1">
    <citation type="submission" date="2021-05" db="EMBL/GenBank/DDBJ databases">
        <title>Energy efficiency and biological interactions define the core microbiome of deep oligotrophic groundwater.</title>
        <authorList>
            <person name="Mehrshad M."/>
            <person name="Lopez-Fernandez M."/>
            <person name="Bell E."/>
            <person name="Bernier-Latmani R."/>
            <person name="Bertilsson S."/>
            <person name="Dopson M."/>
        </authorList>
    </citation>
    <scope>NUCLEOTIDE SEQUENCE</scope>
    <source>
        <strain evidence="4">Modern_marine.mb.64</strain>
    </source>
</reference>
<comment type="caution">
    <text evidence="4">The sequence shown here is derived from an EMBL/GenBank/DDBJ whole genome shotgun (WGS) entry which is preliminary data.</text>
</comment>
<keyword evidence="1" id="KW-0812">Transmembrane</keyword>
<organism evidence="4 5">
    <name type="scientific">Eiseniibacteriota bacterium</name>
    <dbReference type="NCBI Taxonomy" id="2212470"/>
    <lineage>
        <taxon>Bacteria</taxon>
        <taxon>Candidatus Eiseniibacteriota</taxon>
    </lineage>
</organism>
<dbReference type="Gene3D" id="2.60.40.4070">
    <property type="match status" value="1"/>
</dbReference>
<evidence type="ECO:0000313" key="5">
    <source>
        <dbReference type="Proteomes" id="UP000777784"/>
    </source>
</evidence>
<dbReference type="Pfam" id="PF13860">
    <property type="entry name" value="FlgD_ig"/>
    <property type="match status" value="1"/>
</dbReference>
<dbReference type="SUPFAM" id="SSF56219">
    <property type="entry name" value="DNase I-like"/>
    <property type="match status" value="1"/>
</dbReference>
<dbReference type="Proteomes" id="UP000777784">
    <property type="component" value="Unassembled WGS sequence"/>
</dbReference>
<evidence type="ECO:0008006" key="6">
    <source>
        <dbReference type="Google" id="ProtNLM"/>
    </source>
</evidence>
<sequence>MTLFKKPHSLPPPTRNTAGFSGIPSFYMILLLAFVLMALSIPSSATIHSFRLMTYNIYWGGFDHDPVEGRNYEWLGVIKSRNPDILLIEEAVGWTEQEDGVLAAVVDSLNTAFPDQLPYEGRIGTAGSGFHVAVLSRFPINDFEFYNVVDTGEEVIPIYHVFIHATIEIYNETVHLIGVHFKPGDNRLDRETESRALVSILESIPAGETIWIGGDFNSYSPVDTEPGSPTPPWYDWGAQPPEIKGWEPMEALLNLGYEDAFRTLHPLELGYTQGTEGFYGLWPVQRVDFILKSPGGMWNLEAAETVNDSLGHIASDHYALSIDFSRTTSGIEPPDPPVISSNTLQMRPNPMRGEKATVEYNLTSLSRIKLRIIAPSGRCLKTLVDEFQRPGHYSVGWDGTDHSGGNLPSGAYFIDLQQGSRHTSKLWIKIR</sequence>
<dbReference type="InterPro" id="IPR025965">
    <property type="entry name" value="FlgD/Vpr_Ig-like"/>
</dbReference>
<proteinExistence type="predicted"/>
<keyword evidence="1" id="KW-0472">Membrane</keyword>
<dbReference type="Gene3D" id="3.60.10.10">
    <property type="entry name" value="Endonuclease/exonuclease/phosphatase"/>
    <property type="match status" value="1"/>
</dbReference>
<gene>
    <name evidence="4" type="ORF">KJ970_14325</name>
</gene>
<keyword evidence="1" id="KW-1133">Transmembrane helix</keyword>
<feature type="domain" description="Endonuclease/exonuclease/phosphatase" evidence="2">
    <location>
        <begin position="53"/>
        <end position="232"/>
    </location>
</feature>
<evidence type="ECO:0000259" key="2">
    <source>
        <dbReference type="Pfam" id="PF03372"/>
    </source>
</evidence>
<protein>
    <recommendedName>
        <fullName evidence="6">T9SS type A sorting domain-containing protein</fullName>
    </recommendedName>
</protein>
<name>A0A948WDR1_UNCEI</name>
<accession>A0A948WDR1</accession>
<feature type="transmembrane region" description="Helical" evidence="1">
    <location>
        <begin position="20"/>
        <end position="41"/>
    </location>
</feature>
<evidence type="ECO:0000256" key="1">
    <source>
        <dbReference type="SAM" id="Phobius"/>
    </source>
</evidence>